<protein>
    <recommendedName>
        <fullName evidence="3">PF12512 family protein</fullName>
    </recommendedName>
</protein>
<dbReference type="InterPro" id="IPR022191">
    <property type="entry name" value="DUF3717"/>
</dbReference>
<keyword evidence="1" id="KW-0614">Plasmid</keyword>
<gene>
    <name evidence="1" type="ordered locus">Bphyt_7333</name>
</gene>
<dbReference type="RefSeq" id="WP_012430987.1">
    <property type="nucleotide sequence ID" value="NC_010679.1"/>
</dbReference>
<evidence type="ECO:0000313" key="2">
    <source>
        <dbReference type="Proteomes" id="UP000001739"/>
    </source>
</evidence>
<dbReference type="Proteomes" id="UP000001739">
    <property type="component" value="Plasmid pBPHYT01"/>
</dbReference>
<organism evidence="1 2">
    <name type="scientific">Paraburkholderia phytofirmans (strain DSM 17436 / LMG 22146 / PsJN)</name>
    <name type="common">Burkholderia phytofirmans</name>
    <dbReference type="NCBI Taxonomy" id="398527"/>
    <lineage>
        <taxon>Bacteria</taxon>
        <taxon>Pseudomonadati</taxon>
        <taxon>Pseudomonadota</taxon>
        <taxon>Betaproteobacteria</taxon>
        <taxon>Burkholderiales</taxon>
        <taxon>Burkholderiaceae</taxon>
        <taxon>Paraburkholderia</taxon>
    </lineage>
</organism>
<sequence length="70" mass="7686">MATIKVESIESAINVWRAKSPASGDELALCHQARTLADIYALMIIRRLSEIDSESLTTEQQAAYDAAFIS</sequence>
<reference evidence="1 2" key="1">
    <citation type="journal article" date="2011" name="J. Bacteriol.">
        <title>Complete genome sequence of the plant growth-promoting endophyte Burkholderia phytofirmans strain PsJN.</title>
        <authorList>
            <person name="Weilharter A."/>
            <person name="Mitter B."/>
            <person name="Shin M.V."/>
            <person name="Chain P.S."/>
            <person name="Nowak J."/>
            <person name="Sessitsch A."/>
        </authorList>
    </citation>
    <scope>NUCLEOTIDE SEQUENCE [LARGE SCALE GENOMIC DNA]</scope>
    <source>
        <strain evidence="2">DSM 17436 / LMG 22146 / PsJN</strain>
        <plasmid evidence="1 2">pBPHYT01</plasmid>
    </source>
</reference>
<proteinExistence type="predicted"/>
<dbReference type="EMBL" id="CP001054">
    <property type="protein sequence ID" value="ACD21618.1"/>
    <property type="molecule type" value="Genomic_DNA"/>
</dbReference>
<dbReference type="Pfam" id="PF12512">
    <property type="entry name" value="DUF3717"/>
    <property type="match status" value="1"/>
</dbReference>
<dbReference type="OrthoDB" id="9033822at2"/>
<name>B2TH69_PARPJ</name>
<accession>B2TH69</accession>
<evidence type="ECO:0008006" key="3">
    <source>
        <dbReference type="Google" id="ProtNLM"/>
    </source>
</evidence>
<geneLocation type="plasmid" evidence="1 2">
    <name>pBPHYT01</name>
</geneLocation>
<evidence type="ECO:0000313" key="1">
    <source>
        <dbReference type="EMBL" id="ACD21618.1"/>
    </source>
</evidence>
<dbReference type="HOGENOM" id="CLU_186649_0_0_4"/>
<dbReference type="eggNOG" id="ENOG5033GXA">
    <property type="taxonomic scope" value="Bacteria"/>
</dbReference>
<dbReference type="AlphaFoldDB" id="B2TH69"/>
<dbReference type="KEGG" id="bpy:Bphyt_7333"/>